<dbReference type="Proteomes" id="UP000008720">
    <property type="component" value="Chromosome"/>
</dbReference>
<protein>
    <submittedName>
        <fullName evidence="2">Uncharacterized protein</fullName>
    </submittedName>
</protein>
<keyword evidence="1" id="KW-0732">Signal</keyword>
<evidence type="ECO:0000313" key="2">
    <source>
        <dbReference type="EMBL" id="ADR23239.1"/>
    </source>
</evidence>
<gene>
    <name evidence="2" type="ordered locus">Ftrac_3265</name>
</gene>
<accession>E4TW21</accession>
<feature type="signal peptide" evidence="1">
    <location>
        <begin position="1"/>
        <end position="19"/>
    </location>
</feature>
<feature type="chain" id="PRO_5003187376" evidence="1">
    <location>
        <begin position="20"/>
        <end position="274"/>
    </location>
</feature>
<dbReference type="AlphaFoldDB" id="E4TW21"/>
<dbReference type="OrthoDB" id="947679at2"/>
<dbReference type="HOGENOM" id="CLU_1014917_0_0_10"/>
<dbReference type="KEGG" id="mtt:Ftrac_3265"/>
<dbReference type="RefSeq" id="WP_013455381.1">
    <property type="nucleotide sequence ID" value="NC_014759.1"/>
</dbReference>
<keyword evidence="3" id="KW-1185">Reference proteome</keyword>
<dbReference type="STRING" id="643867.Ftrac_3265"/>
<dbReference type="eggNOG" id="COG1729">
    <property type="taxonomic scope" value="Bacteria"/>
</dbReference>
<evidence type="ECO:0000256" key="1">
    <source>
        <dbReference type="SAM" id="SignalP"/>
    </source>
</evidence>
<dbReference type="EMBL" id="CP002349">
    <property type="protein sequence ID" value="ADR23239.1"/>
    <property type="molecule type" value="Genomic_DNA"/>
</dbReference>
<name>E4TW21_MARTH</name>
<proteinExistence type="predicted"/>
<evidence type="ECO:0000313" key="3">
    <source>
        <dbReference type="Proteomes" id="UP000008720"/>
    </source>
</evidence>
<reference evidence="2 3" key="1">
    <citation type="journal article" date="2011" name="Stand. Genomic Sci.">
        <title>Complete genome sequence of Marivirga tractuosa type strain (H-43).</title>
        <authorList>
            <person name="Pagani I."/>
            <person name="Chertkov O."/>
            <person name="Lapidus A."/>
            <person name="Lucas S."/>
            <person name="Del Rio T.G."/>
            <person name="Tice H."/>
            <person name="Copeland A."/>
            <person name="Cheng J.F."/>
            <person name="Nolan M."/>
            <person name="Saunders E."/>
            <person name="Pitluck S."/>
            <person name="Held B."/>
            <person name="Goodwin L."/>
            <person name="Liolios K."/>
            <person name="Ovchinikova G."/>
            <person name="Ivanova N."/>
            <person name="Mavromatis K."/>
            <person name="Pati A."/>
            <person name="Chen A."/>
            <person name="Palaniappan K."/>
            <person name="Land M."/>
            <person name="Hauser L."/>
            <person name="Jeffries C.D."/>
            <person name="Detter J.C."/>
            <person name="Han C."/>
            <person name="Tapia R."/>
            <person name="Ngatchou-Djao O.D."/>
            <person name="Rohde M."/>
            <person name="Goker M."/>
            <person name="Spring S."/>
            <person name="Sikorski J."/>
            <person name="Woyke T."/>
            <person name="Bristow J."/>
            <person name="Eisen J.A."/>
            <person name="Markowitz V."/>
            <person name="Hugenholtz P."/>
            <person name="Klenk H.P."/>
            <person name="Kyrpides N.C."/>
        </authorList>
    </citation>
    <scope>NUCLEOTIDE SEQUENCE [LARGE SCALE GENOMIC DNA]</scope>
    <source>
        <strain evidence="3">ATCC 23168 / DSM 4126 / NBRC 15989 / NCIMB 1408 / VKM B-1430 / H-43</strain>
    </source>
</reference>
<organism evidence="2 3">
    <name type="scientific">Marivirga tractuosa (strain ATCC 23168 / DSM 4126 / NBRC 15989 / NCIMB 1408 / VKM B-1430 / H-43)</name>
    <name type="common">Microscilla tractuosa</name>
    <name type="synonym">Flexibacter tractuosus</name>
    <dbReference type="NCBI Taxonomy" id="643867"/>
    <lineage>
        <taxon>Bacteria</taxon>
        <taxon>Pseudomonadati</taxon>
        <taxon>Bacteroidota</taxon>
        <taxon>Cytophagia</taxon>
        <taxon>Cytophagales</taxon>
        <taxon>Marivirgaceae</taxon>
        <taxon>Marivirga</taxon>
    </lineage>
</organism>
<sequence>MRLYLIVFLFFMGINQSHAQNIYTFDKSKEFASYLFMSGQYELSAVEYERLLFVDENNDSLKLALVNSYFKNDELAKAIRRTESLYPLISDFSQPMSELYLEMLILGKGFEKFDQNLSLLRIEEKKKSVYQLHREVMAGNWEQVELKIPQVSATDHPSISGLKNLSKQAKAFKPKKPWVAVMMSAILPGSGKFYTGNYKDGIFSLLVVGGSAFQAYRGFNKDGVSSTSGWIFAGLTTGFYAGNVYGSAKSAQVYNQNFWLEIEKDAEDIIRSTY</sequence>